<evidence type="ECO:0000313" key="4">
    <source>
        <dbReference type="Proteomes" id="UP000319160"/>
    </source>
</evidence>
<keyword evidence="4" id="KW-1185">Reference proteome</keyword>
<dbReference type="AlphaFoldDB" id="A0A553IC11"/>
<keyword evidence="1" id="KW-0378">Hydrolase</keyword>
<dbReference type="Pfam" id="PF07859">
    <property type="entry name" value="Abhydrolase_3"/>
    <property type="match status" value="1"/>
</dbReference>
<organism evidence="3 4">
    <name type="scientific">Xylaria flabelliformis</name>
    <dbReference type="NCBI Taxonomy" id="2512241"/>
    <lineage>
        <taxon>Eukaryota</taxon>
        <taxon>Fungi</taxon>
        <taxon>Dikarya</taxon>
        <taxon>Ascomycota</taxon>
        <taxon>Pezizomycotina</taxon>
        <taxon>Sordariomycetes</taxon>
        <taxon>Xylariomycetidae</taxon>
        <taxon>Xylariales</taxon>
        <taxon>Xylariaceae</taxon>
        <taxon>Xylaria</taxon>
    </lineage>
</organism>
<reference evidence="4" key="1">
    <citation type="submission" date="2019-06" db="EMBL/GenBank/DDBJ databases">
        <title>Draft genome sequence of the griseofulvin-producing fungus Xylaria cubensis strain G536.</title>
        <authorList>
            <person name="Mead M.E."/>
            <person name="Raja H.A."/>
            <person name="Steenwyk J.L."/>
            <person name="Knowles S.L."/>
            <person name="Oberlies N.H."/>
            <person name="Rokas A."/>
        </authorList>
    </citation>
    <scope>NUCLEOTIDE SEQUENCE [LARGE SCALE GENOMIC DNA]</scope>
    <source>
        <strain evidence="4">G536</strain>
    </source>
</reference>
<evidence type="ECO:0000256" key="1">
    <source>
        <dbReference type="ARBA" id="ARBA00022801"/>
    </source>
</evidence>
<comment type="caution">
    <text evidence="3">The sequence shown here is derived from an EMBL/GenBank/DDBJ whole genome shotgun (WGS) entry which is preliminary data.</text>
</comment>
<evidence type="ECO:0000259" key="2">
    <source>
        <dbReference type="Pfam" id="PF07859"/>
    </source>
</evidence>
<dbReference type="Proteomes" id="UP000319160">
    <property type="component" value="Unassembled WGS sequence"/>
</dbReference>
<sequence>MPSLKLDPEWESIWQTMANGPKPVIKDVFDVRNAANAALAAANAQLLVTEEIKETKHTIPSVDGTDIDVHQFVPSAAEASSPPQRAIVWAFGGGMVGGSIDIWRNAIKELAQRTATQIFAVHYRLAPEHPAPAAVEDFYSAAKWLQLHAADFNVDPKRVVFHGKSAGGGIAAGAALMARDKGLPHPPAAMSLTYPMLDDRTVIPADHPVQPYLIFTSQSNDLGWKALLGKERGKTRPPRDVALRGEVLISRNLEERTDENVSIYGAPARAKDLSGLPDTFIDVGGLDLFVDEDIEFARRLIAAGVPVELHVYPGVPHGFDHVRHLHVAQAAISSQTKFLTKY</sequence>
<feature type="domain" description="Alpha/beta hydrolase fold-3" evidence="2">
    <location>
        <begin position="87"/>
        <end position="319"/>
    </location>
</feature>
<dbReference type="InterPro" id="IPR029058">
    <property type="entry name" value="AB_hydrolase_fold"/>
</dbReference>
<proteinExistence type="predicted"/>
<gene>
    <name evidence="3" type="ORF">FHL15_001494</name>
</gene>
<protein>
    <recommendedName>
        <fullName evidence="2">Alpha/beta hydrolase fold-3 domain-containing protein</fullName>
    </recommendedName>
</protein>
<accession>A0A553IC11</accession>
<dbReference type="Gene3D" id="3.40.50.1820">
    <property type="entry name" value="alpha/beta hydrolase"/>
    <property type="match status" value="1"/>
</dbReference>
<dbReference type="InterPro" id="IPR013094">
    <property type="entry name" value="AB_hydrolase_3"/>
</dbReference>
<dbReference type="PANTHER" id="PTHR48081:SF8">
    <property type="entry name" value="ALPHA_BETA HYDROLASE FOLD-3 DOMAIN-CONTAINING PROTEIN-RELATED"/>
    <property type="match status" value="1"/>
</dbReference>
<dbReference type="OrthoDB" id="408631at2759"/>
<evidence type="ECO:0000313" key="3">
    <source>
        <dbReference type="EMBL" id="TRX97739.1"/>
    </source>
</evidence>
<dbReference type="InterPro" id="IPR050300">
    <property type="entry name" value="GDXG_lipolytic_enzyme"/>
</dbReference>
<dbReference type="GO" id="GO:0016787">
    <property type="term" value="F:hydrolase activity"/>
    <property type="evidence" value="ECO:0007669"/>
    <property type="project" value="UniProtKB-KW"/>
</dbReference>
<dbReference type="STRING" id="2512241.A0A553IC11"/>
<dbReference type="PANTHER" id="PTHR48081">
    <property type="entry name" value="AB HYDROLASE SUPERFAMILY PROTEIN C4A8.06C"/>
    <property type="match status" value="1"/>
</dbReference>
<dbReference type="SUPFAM" id="SSF53474">
    <property type="entry name" value="alpha/beta-Hydrolases"/>
    <property type="match status" value="1"/>
</dbReference>
<dbReference type="EMBL" id="VFLP01000005">
    <property type="protein sequence ID" value="TRX97739.1"/>
    <property type="molecule type" value="Genomic_DNA"/>
</dbReference>
<name>A0A553IC11_9PEZI</name>